<proteinExistence type="predicted"/>
<keyword evidence="4 6" id="KW-1133">Transmembrane helix</keyword>
<feature type="transmembrane region" description="Helical" evidence="6">
    <location>
        <begin position="284"/>
        <end position="307"/>
    </location>
</feature>
<evidence type="ECO:0000256" key="2">
    <source>
        <dbReference type="ARBA" id="ARBA00022475"/>
    </source>
</evidence>
<name>A0A3B7MRI6_9BACT</name>
<dbReference type="PANTHER" id="PTHR30572:SF18">
    <property type="entry name" value="ABC-TYPE MACROLIDE FAMILY EXPORT SYSTEM PERMEASE COMPONENT 2"/>
    <property type="match status" value="1"/>
</dbReference>
<keyword evidence="5 6" id="KW-0472">Membrane</keyword>
<feature type="domain" description="MacB-like periplasmic core" evidence="8">
    <location>
        <begin position="477"/>
        <end position="639"/>
    </location>
</feature>
<feature type="transmembrane region" description="Helical" evidence="6">
    <location>
        <begin position="21"/>
        <end position="41"/>
    </location>
</feature>
<dbReference type="AlphaFoldDB" id="A0A3B7MRI6"/>
<comment type="subcellular location">
    <subcellularLocation>
        <location evidence="1">Cell membrane</location>
        <topology evidence="1">Multi-pass membrane protein</topology>
    </subcellularLocation>
</comment>
<evidence type="ECO:0000256" key="5">
    <source>
        <dbReference type="ARBA" id="ARBA00023136"/>
    </source>
</evidence>
<feature type="domain" description="ABC3 transporter permease C-terminal" evidence="7">
    <location>
        <begin position="291"/>
        <end position="408"/>
    </location>
</feature>
<dbReference type="Pfam" id="PF02687">
    <property type="entry name" value="FtsX"/>
    <property type="match status" value="2"/>
</dbReference>
<dbReference type="InterPro" id="IPR050250">
    <property type="entry name" value="Macrolide_Exporter_MacB"/>
</dbReference>
<dbReference type="InterPro" id="IPR003838">
    <property type="entry name" value="ABC3_permease_C"/>
</dbReference>
<feature type="domain" description="MacB-like periplasmic core" evidence="8">
    <location>
        <begin position="20"/>
        <end position="240"/>
    </location>
</feature>
<dbReference type="GO" id="GO:0005886">
    <property type="term" value="C:plasma membrane"/>
    <property type="evidence" value="ECO:0007669"/>
    <property type="project" value="UniProtKB-SubCell"/>
</dbReference>
<protein>
    <submittedName>
        <fullName evidence="9">ABC transporter permease</fullName>
    </submittedName>
</protein>
<feature type="transmembrane region" description="Helical" evidence="6">
    <location>
        <begin position="727"/>
        <end position="752"/>
    </location>
</feature>
<dbReference type="KEGG" id="pseg:D3H65_03915"/>
<dbReference type="PANTHER" id="PTHR30572">
    <property type="entry name" value="MEMBRANE COMPONENT OF TRANSPORTER-RELATED"/>
    <property type="match status" value="1"/>
</dbReference>
<feature type="transmembrane region" description="Helical" evidence="6">
    <location>
        <begin position="341"/>
        <end position="361"/>
    </location>
</feature>
<evidence type="ECO:0000259" key="7">
    <source>
        <dbReference type="Pfam" id="PF02687"/>
    </source>
</evidence>
<sequence length="806" mass="89944">MIRNILLVTYRNLVRNKVYTTINVLGLALGLAAFLLIGAYVRFEKSYDTDQVDADNIYRVESQFYKGGSLTDDWATSTNGYANAMKDNLPGIASFARISWAGSERVIRYNDIKFREEHVVLADSNFFSFFSYPLLKGNAATALTGVNSIVLSESAAKKYFGTADPLGKMLDVATQTRKMQCMVTGVFKDMPKNSTLQLNFLLSWGTTPQWLKDFWYQHESYTFVKLTPGTRTTDIERQFPALAEKYKTGPSLKDLKWGIQLVPLKEIHLNKAKPYEVEAKGNRFFIGFLSIIAYIILLIAYINYINLATTKSMDRAREVGIRKVNGAPASQLVFQFMLESVIINVLALVLSALLVIGSVSWLPLFLSANGMQGLLMNQELFIHTGLVFIISTFLSGIYPALVLVRLKPISVLKGRFSFSKRGVLLRKGMVAFQFVASLLLIAGTIAVYRQINYMTGQNTGVNIRQTIVIKAPVKTADYAQKIRSLKTSIQGIPGVKAVTASGAVPGKAVGKSLANRRFGAAATEERTYEMLKADHDFISMYGLQIIAGRGFDKDRPADSTGMVLNESAVKQFGFASPEAAIGQKIWVETLEQRPNEVIGVIRDYHQQSLQQDFTPFILFMDPGLNWIPADYVSVKLDAVQMRDKVAALEKIWNSYFPESSFDFFFLDDFYNGLYQQEVHFSRNFLVFSSLAIFITCLGLLGLTAYSTARRIKEIGIRKVLGASVQNILLLLSWDVVKLILLCSLAAIPAAFLLIQQWLNGYAFRVSISWWQFVLPVITLVVIALVTTASLTIKAALSNPTQSLRDE</sequence>
<evidence type="ECO:0000313" key="9">
    <source>
        <dbReference type="EMBL" id="AXY73171.1"/>
    </source>
</evidence>
<evidence type="ECO:0000313" key="10">
    <source>
        <dbReference type="Proteomes" id="UP000263900"/>
    </source>
</evidence>
<evidence type="ECO:0000259" key="8">
    <source>
        <dbReference type="Pfam" id="PF12704"/>
    </source>
</evidence>
<dbReference type="Proteomes" id="UP000263900">
    <property type="component" value="Chromosome"/>
</dbReference>
<keyword evidence="3 6" id="KW-0812">Transmembrane</keyword>
<feature type="transmembrane region" description="Helical" evidence="6">
    <location>
        <begin position="381"/>
        <end position="404"/>
    </location>
</feature>
<evidence type="ECO:0000256" key="3">
    <source>
        <dbReference type="ARBA" id="ARBA00022692"/>
    </source>
</evidence>
<evidence type="ECO:0000256" key="6">
    <source>
        <dbReference type="SAM" id="Phobius"/>
    </source>
</evidence>
<dbReference type="InterPro" id="IPR025857">
    <property type="entry name" value="MacB_PCD"/>
</dbReference>
<dbReference type="OrthoDB" id="1451596at2"/>
<keyword evidence="2" id="KW-1003">Cell membrane</keyword>
<feature type="domain" description="ABC3 transporter permease C-terminal" evidence="7">
    <location>
        <begin position="686"/>
        <end position="796"/>
    </location>
</feature>
<organism evidence="9 10">
    <name type="scientific">Paraflavitalea soli</name>
    <dbReference type="NCBI Taxonomy" id="2315862"/>
    <lineage>
        <taxon>Bacteria</taxon>
        <taxon>Pseudomonadati</taxon>
        <taxon>Bacteroidota</taxon>
        <taxon>Chitinophagia</taxon>
        <taxon>Chitinophagales</taxon>
        <taxon>Chitinophagaceae</taxon>
        <taxon>Paraflavitalea</taxon>
    </lineage>
</organism>
<reference evidence="9 10" key="1">
    <citation type="submission" date="2018-09" db="EMBL/GenBank/DDBJ databases">
        <title>Genome sequencing of strain 6GH32-13.</title>
        <authorList>
            <person name="Weon H.-Y."/>
            <person name="Heo J."/>
            <person name="Kwon S.-W."/>
        </authorList>
    </citation>
    <scope>NUCLEOTIDE SEQUENCE [LARGE SCALE GENOMIC DNA]</scope>
    <source>
        <strain evidence="9 10">5GH32-13</strain>
    </source>
</reference>
<feature type="transmembrane region" description="Helical" evidence="6">
    <location>
        <begin position="424"/>
        <end position="448"/>
    </location>
</feature>
<dbReference type="GO" id="GO:0022857">
    <property type="term" value="F:transmembrane transporter activity"/>
    <property type="evidence" value="ECO:0007669"/>
    <property type="project" value="TreeGrafter"/>
</dbReference>
<gene>
    <name evidence="9" type="ORF">D3H65_03915</name>
</gene>
<dbReference type="EMBL" id="CP032157">
    <property type="protein sequence ID" value="AXY73171.1"/>
    <property type="molecule type" value="Genomic_DNA"/>
</dbReference>
<feature type="transmembrane region" description="Helical" evidence="6">
    <location>
        <begin position="772"/>
        <end position="796"/>
    </location>
</feature>
<feature type="transmembrane region" description="Helical" evidence="6">
    <location>
        <begin position="684"/>
        <end position="706"/>
    </location>
</feature>
<dbReference type="RefSeq" id="WP_119049009.1">
    <property type="nucleotide sequence ID" value="NZ_CP032157.1"/>
</dbReference>
<accession>A0A3B7MRI6</accession>
<keyword evidence="10" id="KW-1185">Reference proteome</keyword>
<evidence type="ECO:0000256" key="1">
    <source>
        <dbReference type="ARBA" id="ARBA00004651"/>
    </source>
</evidence>
<dbReference type="Pfam" id="PF12704">
    <property type="entry name" value="MacB_PCD"/>
    <property type="match status" value="2"/>
</dbReference>
<evidence type="ECO:0000256" key="4">
    <source>
        <dbReference type="ARBA" id="ARBA00022989"/>
    </source>
</evidence>